<sequence>MSTEGTRQRKPQPTEVIAETAKKVETEVEDVLTVLWNDLPSWQRDNHYIHSGYRPQSNSFLKSWASLLYIHNETVNIYSHLLGAIAFTISGLLLHTSLASRYHSANKADVYTFGCFFLGAAACLGMSGTYHTISNHSPIVSKFGNKLDYVGIVALITGSFVPSIYYGFYCYPHLQEMYWTMICSLGLGCATVSIFEKFRTPEWRPYRAAMFVAMGLSAIVPVFHGLTIYGISNMQERMGLSWLLLQGVFYITGAGLYGARFPERRWPGAFDIWGSSHQIFHILVVMAAASHLYGLLIAFDYNHRTMGLKC</sequence>
<comment type="subcellular location">
    <subcellularLocation>
        <location evidence="1">Membrane</location>
        <topology evidence="1">Multi-pass membrane protein</topology>
    </subcellularLocation>
</comment>
<comment type="similarity">
    <text evidence="2">Belongs to the ADIPOR family.</text>
</comment>
<feature type="transmembrane region" description="Helical" evidence="7">
    <location>
        <begin position="178"/>
        <end position="195"/>
    </location>
</feature>
<feature type="transmembrane region" description="Helical" evidence="7">
    <location>
        <begin position="149"/>
        <end position="171"/>
    </location>
</feature>
<keyword evidence="3 7" id="KW-0812">Transmembrane</keyword>
<dbReference type="AlphaFoldDB" id="S3CIG8"/>
<protein>
    <recommendedName>
        <fullName evidence="10">HlyIII-domain-containing protein</fullName>
    </recommendedName>
</protein>
<feature type="binding site" evidence="6">
    <location>
        <position position="277"/>
    </location>
    <ligand>
        <name>Zn(2+)</name>
        <dbReference type="ChEBI" id="CHEBI:29105"/>
    </ligand>
</feature>
<reference evidence="8 9" key="1">
    <citation type="journal article" date="2013" name="BMC Genomics">
        <title>Genomics-driven discovery of the pneumocandin biosynthetic gene cluster in the fungus Glarea lozoyensis.</title>
        <authorList>
            <person name="Chen L."/>
            <person name="Yue Q."/>
            <person name="Zhang X."/>
            <person name="Xiang M."/>
            <person name="Wang C."/>
            <person name="Li S."/>
            <person name="Che Y."/>
            <person name="Ortiz-Lopez F.J."/>
            <person name="Bills G.F."/>
            <person name="Liu X."/>
            <person name="An Z."/>
        </authorList>
    </citation>
    <scope>NUCLEOTIDE SEQUENCE [LARGE SCALE GENOMIC DNA]</scope>
    <source>
        <strain evidence="9">ATCC 20868 / MF5171</strain>
    </source>
</reference>
<organism evidence="8 9">
    <name type="scientific">Glarea lozoyensis (strain ATCC 20868 / MF5171)</name>
    <dbReference type="NCBI Taxonomy" id="1116229"/>
    <lineage>
        <taxon>Eukaryota</taxon>
        <taxon>Fungi</taxon>
        <taxon>Dikarya</taxon>
        <taxon>Ascomycota</taxon>
        <taxon>Pezizomycotina</taxon>
        <taxon>Leotiomycetes</taxon>
        <taxon>Helotiales</taxon>
        <taxon>Helotiaceae</taxon>
        <taxon>Glarea</taxon>
    </lineage>
</organism>
<accession>S3CIG8</accession>
<dbReference type="GO" id="GO:0046872">
    <property type="term" value="F:metal ion binding"/>
    <property type="evidence" value="ECO:0007669"/>
    <property type="project" value="UniProtKB-KW"/>
</dbReference>
<evidence type="ECO:0008006" key="10">
    <source>
        <dbReference type="Google" id="ProtNLM"/>
    </source>
</evidence>
<keyword evidence="5 7" id="KW-0472">Membrane</keyword>
<dbReference type="STRING" id="1116229.S3CIG8"/>
<feature type="transmembrane region" description="Helical" evidence="7">
    <location>
        <begin position="279"/>
        <end position="299"/>
    </location>
</feature>
<keyword evidence="6" id="KW-0862">Zinc</keyword>
<evidence type="ECO:0000256" key="2">
    <source>
        <dbReference type="ARBA" id="ARBA00007018"/>
    </source>
</evidence>
<evidence type="ECO:0000256" key="5">
    <source>
        <dbReference type="ARBA" id="ARBA00023136"/>
    </source>
</evidence>
<feature type="transmembrane region" description="Helical" evidence="7">
    <location>
        <begin position="110"/>
        <end position="129"/>
    </location>
</feature>
<proteinExistence type="inferred from homology"/>
<feature type="transmembrane region" description="Helical" evidence="7">
    <location>
        <begin position="207"/>
        <end position="228"/>
    </location>
</feature>
<dbReference type="PANTHER" id="PTHR20855">
    <property type="entry name" value="ADIPOR/PROGESTIN RECEPTOR-RELATED"/>
    <property type="match status" value="1"/>
</dbReference>
<evidence type="ECO:0000256" key="7">
    <source>
        <dbReference type="SAM" id="Phobius"/>
    </source>
</evidence>
<name>S3CIG8_GLAL2</name>
<evidence type="ECO:0000313" key="9">
    <source>
        <dbReference type="Proteomes" id="UP000016922"/>
    </source>
</evidence>
<dbReference type="InterPro" id="IPR004254">
    <property type="entry name" value="AdipoR/HlyIII-related"/>
</dbReference>
<dbReference type="GO" id="GO:0006882">
    <property type="term" value="P:intracellular zinc ion homeostasis"/>
    <property type="evidence" value="ECO:0007669"/>
    <property type="project" value="TreeGrafter"/>
</dbReference>
<dbReference type="Proteomes" id="UP000016922">
    <property type="component" value="Unassembled WGS sequence"/>
</dbReference>
<dbReference type="EMBL" id="KE145372">
    <property type="protein sequence ID" value="EPE25059.1"/>
    <property type="molecule type" value="Genomic_DNA"/>
</dbReference>
<feature type="binding site" evidence="6">
    <location>
        <position position="281"/>
    </location>
    <ligand>
        <name>Zn(2+)</name>
        <dbReference type="ChEBI" id="CHEBI:29105"/>
    </ligand>
</feature>
<feature type="transmembrane region" description="Helical" evidence="7">
    <location>
        <begin position="240"/>
        <end position="259"/>
    </location>
</feature>
<evidence type="ECO:0000256" key="1">
    <source>
        <dbReference type="ARBA" id="ARBA00004141"/>
    </source>
</evidence>
<keyword evidence="4 7" id="KW-1133">Transmembrane helix</keyword>
<dbReference type="PANTHER" id="PTHR20855:SF52">
    <property type="entry name" value="ADIPONECTIN RECEPTOR PROTEIN"/>
    <property type="match status" value="1"/>
</dbReference>
<keyword evidence="9" id="KW-1185">Reference proteome</keyword>
<feature type="transmembrane region" description="Helical" evidence="7">
    <location>
        <begin position="77"/>
        <end position="98"/>
    </location>
</feature>
<dbReference type="eggNOG" id="KOG0748">
    <property type="taxonomic scope" value="Eukaryota"/>
</dbReference>
<feature type="binding site" evidence="6">
    <location>
        <position position="131"/>
    </location>
    <ligand>
        <name>Zn(2+)</name>
        <dbReference type="ChEBI" id="CHEBI:29105"/>
    </ligand>
</feature>
<dbReference type="KEGG" id="glz:GLAREA_11640"/>
<evidence type="ECO:0000256" key="6">
    <source>
        <dbReference type="PIRSR" id="PIRSR604254-1"/>
    </source>
</evidence>
<evidence type="ECO:0000256" key="4">
    <source>
        <dbReference type="ARBA" id="ARBA00022989"/>
    </source>
</evidence>
<keyword evidence="6" id="KW-0479">Metal-binding</keyword>
<dbReference type="OrthoDB" id="529367at2759"/>
<dbReference type="GO" id="GO:0038023">
    <property type="term" value="F:signaling receptor activity"/>
    <property type="evidence" value="ECO:0007669"/>
    <property type="project" value="TreeGrafter"/>
</dbReference>
<dbReference type="OMA" id="IGNACDY"/>
<evidence type="ECO:0000256" key="3">
    <source>
        <dbReference type="ARBA" id="ARBA00022692"/>
    </source>
</evidence>
<dbReference type="HOGENOM" id="CLU_023075_2_0_1"/>
<dbReference type="Pfam" id="PF03006">
    <property type="entry name" value="HlyIII"/>
    <property type="match status" value="1"/>
</dbReference>
<dbReference type="GeneID" id="19470681"/>
<evidence type="ECO:0000313" key="8">
    <source>
        <dbReference type="EMBL" id="EPE25059.1"/>
    </source>
</evidence>
<dbReference type="RefSeq" id="XP_008087974.1">
    <property type="nucleotide sequence ID" value="XM_008089783.1"/>
</dbReference>
<dbReference type="GO" id="GO:0016020">
    <property type="term" value="C:membrane"/>
    <property type="evidence" value="ECO:0007669"/>
    <property type="project" value="UniProtKB-SubCell"/>
</dbReference>
<gene>
    <name evidence="8" type="ORF">GLAREA_11640</name>
</gene>